<keyword evidence="4" id="KW-1185">Reference proteome</keyword>
<feature type="domain" description="MULE transposase" evidence="2">
    <location>
        <begin position="94"/>
        <end position="179"/>
    </location>
</feature>
<dbReference type="PANTHER" id="PTHR47718">
    <property type="entry name" value="OS01G0519700 PROTEIN"/>
    <property type="match status" value="1"/>
</dbReference>
<evidence type="ECO:0000256" key="1">
    <source>
        <dbReference type="SAM" id="MobiDB-lite"/>
    </source>
</evidence>
<evidence type="ECO:0000313" key="3">
    <source>
        <dbReference type="EMBL" id="KAF2302462.1"/>
    </source>
</evidence>
<name>A0A6A6LLZ5_HEVBR</name>
<evidence type="ECO:0000313" key="4">
    <source>
        <dbReference type="Proteomes" id="UP000467840"/>
    </source>
</evidence>
<reference evidence="3 4" key="1">
    <citation type="journal article" date="2020" name="Mol. Plant">
        <title>The Chromosome-Based Rubber Tree Genome Provides New Insights into Spurge Genome Evolution and Rubber Biosynthesis.</title>
        <authorList>
            <person name="Liu J."/>
            <person name="Shi C."/>
            <person name="Shi C.C."/>
            <person name="Li W."/>
            <person name="Zhang Q.J."/>
            <person name="Zhang Y."/>
            <person name="Li K."/>
            <person name="Lu H.F."/>
            <person name="Shi C."/>
            <person name="Zhu S.T."/>
            <person name="Xiao Z.Y."/>
            <person name="Nan H."/>
            <person name="Yue Y."/>
            <person name="Zhu X.G."/>
            <person name="Wu Y."/>
            <person name="Hong X.N."/>
            <person name="Fan G.Y."/>
            <person name="Tong Y."/>
            <person name="Zhang D."/>
            <person name="Mao C.L."/>
            <person name="Liu Y.L."/>
            <person name="Hao S.J."/>
            <person name="Liu W.Q."/>
            <person name="Lv M.Q."/>
            <person name="Zhang H.B."/>
            <person name="Liu Y."/>
            <person name="Hu-Tang G.R."/>
            <person name="Wang J.P."/>
            <person name="Wang J.H."/>
            <person name="Sun Y.H."/>
            <person name="Ni S.B."/>
            <person name="Chen W.B."/>
            <person name="Zhang X.C."/>
            <person name="Jiao Y.N."/>
            <person name="Eichler E.E."/>
            <person name="Li G.H."/>
            <person name="Liu X."/>
            <person name="Gao L.Z."/>
        </authorList>
    </citation>
    <scope>NUCLEOTIDE SEQUENCE [LARGE SCALE GENOMIC DNA]</scope>
    <source>
        <strain evidence="4">cv. GT1</strain>
        <tissue evidence="3">Leaf</tissue>
    </source>
</reference>
<evidence type="ECO:0000259" key="2">
    <source>
        <dbReference type="Pfam" id="PF10551"/>
    </source>
</evidence>
<dbReference type="AlphaFoldDB" id="A0A6A6LLZ5"/>
<dbReference type="PANTHER" id="PTHR47718:SF13">
    <property type="entry name" value="OS09G0290500 PROTEIN"/>
    <property type="match status" value="1"/>
</dbReference>
<accession>A0A6A6LLZ5</accession>
<proteinExistence type="predicted"/>
<dbReference type="EMBL" id="JAAGAX010000010">
    <property type="protein sequence ID" value="KAF2302462.1"/>
    <property type="molecule type" value="Genomic_DNA"/>
</dbReference>
<dbReference type="InterPro" id="IPR018289">
    <property type="entry name" value="MULE_transposase_dom"/>
</dbReference>
<comment type="caution">
    <text evidence="3">The sequence shown here is derived from an EMBL/GenBank/DDBJ whole genome shotgun (WGS) entry which is preliminary data.</text>
</comment>
<dbReference type="Pfam" id="PF10551">
    <property type="entry name" value="MULE"/>
    <property type="match status" value="1"/>
</dbReference>
<feature type="region of interest" description="Disordered" evidence="1">
    <location>
        <begin position="21"/>
        <end position="69"/>
    </location>
</feature>
<feature type="compositionally biased region" description="Acidic residues" evidence="1">
    <location>
        <begin position="53"/>
        <end position="69"/>
    </location>
</feature>
<protein>
    <recommendedName>
        <fullName evidence="2">MULE transposase domain-containing protein</fullName>
    </recommendedName>
</protein>
<dbReference type="Proteomes" id="UP000467840">
    <property type="component" value="Chromosome 4"/>
</dbReference>
<organism evidence="3 4">
    <name type="scientific">Hevea brasiliensis</name>
    <name type="common">Para rubber tree</name>
    <name type="synonym">Siphonia brasiliensis</name>
    <dbReference type="NCBI Taxonomy" id="3981"/>
    <lineage>
        <taxon>Eukaryota</taxon>
        <taxon>Viridiplantae</taxon>
        <taxon>Streptophyta</taxon>
        <taxon>Embryophyta</taxon>
        <taxon>Tracheophyta</taxon>
        <taxon>Spermatophyta</taxon>
        <taxon>Magnoliopsida</taxon>
        <taxon>eudicotyledons</taxon>
        <taxon>Gunneridae</taxon>
        <taxon>Pentapetalae</taxon>
        <taxon>rosids</taxon>
        <taxon>fabids</taxon>
        <taxon>Malpighiales</taxon>
        <taxon>Euphorbiaceae</taxon>
        <taxon>Crotonoideae</taxon>
        <taxon>Micrandreae</taxon>
        <taxon>Hevea</taxon>
    </lineage>
</organism>
<sequence>MGGSNSSIVRRVLVNIFGRSQSQSQSVNEGANGDELSYGQYEDGNRTEIMEEKSEENEAEEESQVDETNEDQRLTNVFWVHPRSIAAYEEFRDVVIIDITYLVNHYKMPFASIVGVNHQSQAIILGSALISHKDAKTFKWVFSAWLTAMGGRAPNAIMTDQCESMKSTIREVMPNTTHSRGRPQGSHFRSTFERRPNWGARGLGRAEGMAEVVDKLQIML</sequence>
<gene>
    <name evidence="3" type="ORF">GH714_036435</name>
</gene>
<feature type="compositionally biased region" description="Basic and acidic residues" evidence="1">
    <location>
        <begin position="43"/>
        <end position="52"/>
    </location>
</feature>